<protein>
    <submittedName>
        <fullName evidence="2">Uncharacterized protein</fullName>
    </submittedName>
</protein>
<feature type="region of interest" description="Disordered" evidence="1">
    <location>
        <begin position="664"/>
        <end position="724"/>
    </location>
</feature>
<feature type="compositionally biased region" description="Basic and acidic residues" evidence="1">
    <location>
        <begin position="384"/>
        <end position="404"/>
    </location>
</feature>
<feature type="compositionally biased region" description="Basic and acidic residues" evidence="1">
    <location>
        <begin position="363"/>
        <end position="373"/>
    </location>
</feature>
<comment type="caution">
    <text evidence="2">The sequence shown here is derived from an EMBL/GenBank/DDBJ whole genome shotgun (WGS) entry which is preliminary data.</text>
</comment>
<feature type="region of interest" description="Disordered" evidence="1">
    <location>
        <begin position="186"/>
        <end position="264"/>
    </location>
</feature>
<feature type="compositionally biased region" description="Low complexity" evidence="1">
    <location>
        <begin position="1287"/>
        <end position="1296"/>
    </location>
</feature>
<feature type="region of interest" description="Disordered" evidence="1">
    <location>
        <begin position="990"/>
        <end position="1198"/>
    </location>
</feature>
<reference evidence="2 3" key="1">
    <citation type="journal article" date="2016" name="Mol. Biol. Evol.">
        <title>Genome-Wide Survey of Gut Fungi (Harpellales) Reveals the First Horizontally Transferred Ubiquitin Gene from a Mosquito Host.</title>
        <authorList>
            <person name="Wang Y."/>
            <person name="White M.M."/>
            <person name="Kvist S."/>
            <person name="Moncalvo J.M."/>
        </authorList>
    </citation>
    <scope>NUCLEOTIDE SEQUENCE [LARGE SCALE GENOMIC DNA]</scope>
    <source>
        <strain evidence="2 3">ALG-7-W6</strain>
    </source>
</reference>
<feature type="compositionally biased region" description="Low complexity" evidence="1">
    <location>
        <begin position="861"/>
        <end position="873"/>
    </location>
</feature>
<feature type="region of interest" description="Disordered" evidence="1">
    <location>
        <begin position="1210"/>
        <end position="1352"/>
    </location>
</feature>
<feature type="compositionally biased region" description="Basic and acidic residues" evidence="1">
    <location>
        <begin position="1007"/>
        <end position="1025"/>
    </location>
</feature>
<name>A0A1R0GM97_9FUNG</name>
<feature type="region of interest" description="Disordered" evidence="1">
    <location>
        <begin position="525"/>
        <end position="625"/>
    </location>
</feature>
<feature type="compositionally biased region" description="Polar residues" evidence="1">
    <location>
        <begin position="608"/>
        <end position="623"/>
    </location>
</feature>
<dbReference type="OrthoDB" id="10689381at2759"/>
<feature type="compositionally biased region" description="Basic and acidic residues" evidence="1">
    <location>
        <begin position="664"/>
        <end position="687"/>
    </location>
</feature>
<evidence type="ECO:0000313" key="3">
    <source>
        <dbReference type="Proteomes" id="UP000187455"/>
    </source>
</evidence>
<feature type="compositionally biased region" description="Low complexity" evidence="1">
    <location>
        <begin position="1230"/>
        <end position="1254"/>
    </location>
</feature>
<gene>
    <name evidence="2" type="ORF">AYI68_g7936</name>
</gene>
<feature type="compositionally biased region" description="Acidic residues" evidence="1">
    <location>
        <begin position="1255"/>
        <end position="1265"/>
    </location>
</feature>
<feature type="compositionally biased region" description="Basic and acidic residues" evidence="1">
    <location>
        <begin position="1075"/>
        <end position="1087"/>
    </location>
</feature>
<feature type="compositionally biased region" description="Low complexity" evidence="1">
    <location>
        <begin position="533"/>
        <end position="551"/>
    </location>
</feature>
<feature type="compositionally biased region" description="Polar residues" evidence="1">
    <location>
        <begin position="804"/>
        <end position="824"/>
    </location>
</feature>
<feature type="compositionally biased region" description="Polar residues" evidence="1">
    <location>
        <begin position="207"/>
        <end position="243"/>
    </location>
</feature>
<feature type="region of interest" description="Disordered" evidence="1">
    <location>
        <begin position="323"/>
        <end position="404"/>
    </location>
</feature>
<feature type="compositionally biased region" description="Acidic residues" evidence="1">
    <location>
        <begin position="697"/>
        <end position="714"/>
    </location>
</feature>
<dbReference type="EMBL" id="LSSL01007376">
    <property type="protein sequence ID" value="OLY78024.1"/>
    <property type="molecule type" value="Genomic_DNA"/>
</dbReference>
<keyword evidence="3" id="KW-1185">Reference proteome</keyword>
<feature type="compositionally biased region" description="Acidic residues" evidence="1">
    <location>
        <begin position="552"/>
        <end position="598"/>
    </location>
</feature>
<feature type="compositionally biased region" description="Low complexity" evidence="1">
    <location>
        <begin position="1110"/>
        <end position="1126"/>
    </location>
</feature>
<feature type="compositionally biased region" description="Basic residues" evidence="1">
    <location>
        <begin position="1151"/>
        <end position="1160"/>
    </location>
</feature>
<evidence type="ECO:0000313" key="2">
    <source>
        <dbReference type="EMBL" id="OLY78024.1"/>
    </source>
</evidence>
<feature type="compositionally biased region" description="Polar residues" evidence="1">
    <location>
        <begin position="897"/>
        <end position="923"/>
    </location>
</feature>
<organism evidence="2 3">
    <name type="scientific">Smittium mucronatum</name>
    <dbReference type="NCBI Taxonomy" id="133383"/>
    <lineage>
        <taxon>Eukaryota</taxon>
        <taxon>Fungi</taxon>
        <taxon>Fungi incertae sedis</taxon>
        <taxon>Zoopagomycota</taxon>
        <taxon>Kickxellomycotina</taxon>
        <taxon>Harpellomycetes</taxon>
        <taxon>Harpellales</taxon>
        <taxon>Legeriomycetaceae</taxon>
        <taxon>Smittium</taxon>
    </lineage>
</organism>
<feature type="region of interest" description="Disordered" evidence="1">
    <location>
        <begin position="803"/>
        <end position="923"/>
    </location>
</feature>
<proteinExistence type="predicted"/>
<dbReference type="Proteomes" id="UP000187455">
    <property type="component" value="Unassembled WGS sequence"/>
</dbReference>
<feature type="compositionally biased region" description="Polar residues" evidence="1">
    <location>
        <begin position="1047"/>
        <end position="1058"/>
    </location>
</feature>
<feature type="compositionally biased region" description="Low complexity" evidence="1">
    <location>
        <begin position="251"/>
        <end position="264"/>
    </location>
</feature>
<accession>A0A1R0GM97</accession>
<sequence length="1352" mass="148733">MNSKYCPHHQYKSFSLYIHDQNHDSTDFFPNPNSVDLSYPCFDCIKISSNSDILLNQENHNIVPFNLVSQSTPTELNSNYSPSDQKLTVSQTNSLKSDSIDFFSSNRSTTKSIPSRNSLSILGDGVENVSDNDLKALISSKTNIPLDKPNLFPDSSIQAHVLLKNPSPQNQDSNFIENPSFFESKNDLFGKDVTPPNSESSEEALKSFNSPNNALITPTSAQSVKATRSSRKNQASQIGSVSGSQKDKDISTSSSIKVSPSSHLCSVSSSSIPEYEYFHQDESSRSNLINKPIYQKPIQKNENLIRNDVPQVIIENSTVNSSNLKSFLSTSPKKKTSDPNFKARNLGKTISDQMSEDEMTAANKDKSNHESYKSSKNRKGPIRPIKEDIQNKPDVYKPELAENPKSEFSQISNELKINRDLKSSVNLKKEDAKKIKSGDSISKKKNTQLNQVVNGYSGPAKDPLPIAIIQSPGASPLIKVSKKASLSSIINTLNSVKVIDASNPTDDDSREAFYKEVGVKNEPLVSIDRIPEASDSFKTSSSSENESNSTDSSEEESDSTESSEEESDSTESSEEESLDSESSEAEVEDLESGGEEFDGSISVKSEKSLINSSIHSQNGSPTKSIVKKELIVNPGSVVDFENIPLNNLLFNTVEAYPQFEKDDFKTKSHEFSNKPNDDPEILSHEDSAQESNSGTEEGSELIDSSNEESLEEFEEKSSEIPNFLHSGSSKSKLKVISSSSPISNLIERKLPKMSDKLRGDLKLNGALNSTFKDCNSVINFNSDILIEKSKNVDNSIKNDIDLINASTPDDTNIQNKSAQPNEYESSSDEYQKSGDDSGSESHISLNEHNDTSVDTDEYVYQSDESSQSSSDESVNGKGSKDISSSVKVVAIDGYNEPSPNQDYIGDNNSLSFESSEVKNSQENSVFETDKIKMVKTIDPNELIKKSEISYVSQSKINISPEDSKSKKKNRFEILNSPTIKKDEAIDSKKTKFDTDFVGNSDEDDSEYFSHSETGSEARTDDEKSSNKSGFKAINNNSKLHKSPYNLRGQTKDLQSNIILQDPKSDLDGIEAYSSKVEERDSSEEKETTFSTGFSDKDINSLKPLISKQFSDSGSSNIISPSLSNSGTPEKLKKTKSIFEDDDKSSNVNLRSIKKAIKQHHLGNPGEDSRNSTNKKQPGISRPKFKVTPLSEIANKKPFELARKNSLKNLAEQSIDKNKNNKASKTGLGIAAKLSNNASLRSNSSKKTQSVTDSESITDSDSESDSDSSASYSSDSDFKSNKSRRAKASASKSIQSIKSEKGSGYMVGKKNISNEISENDEVIDGKRRTPRLNISPSGSRSRKRARRSTLLDL</sequence>
<evidence type="ECO:0000256" key="1">
    <source>
        <dbReference type="SAM" id="MobiDB-lite"/>
    </source>
</evidence>